<dbReference type="PANTHER" id="PTHR42983:SF1">
    <property type="entry name" value="IRON-MOLYBDENUM PROTEIN"/>
    <property type="match status" value="1"/>
</dbReference>
<dbReference type="AlphaFoldDB" id="A0AAP2RFI0"/>
<evidence type="ECO:0000259" key="1">
    <source>
        <dbReference type="Pfam" id="PF02579"/>
    </source>
</evidence>
<dbReference type="SUPFAM" id="SSF53146">
    <property type="entry name" value="Nitrogenase accessory factor-like"/>
    <property type="match status" value="1"/>
</dbReference>
<keyword evidence="3" id="KW-1185">Reference proteome</keyword>
<dbReference type="EMBL" id="PGCK01000007">
    <property type="protein sequence ID" value="MCD1295262.1"/>
    <property type="molecule type" value="Genomic_DNA"/>
</dbReference>
<dbReference type="InterPro" id="IPR036105">
    <property type="entry name" value="DiNase_FeMo-co_biosyn_sf"/>
</dbReference>
<organism evidence="2 3">
    <name type="scientific">Methanooceanicella nereidis</name>
    <dbReference type="NCBI Taxonomy" id="2052831"/>
    <lineage>
        <taxon>Archaea</taxon>
        <taxon>Methanobacteriati</taxon>
        <taxon>Methanobacteriota</taxon>
        <taxon>Stenosarchaea group</taxon>
        <taxon>Methanomicrobia</taxon>
        <taxon>Methanocellales</taxon>
        <taxon>Methanocellaceae</taxon>
        <taxon>Methanooceanicella</taxon>
    </lineage>
</organism>
<dbReference type="PANTHER" id="PTHR42983">
    <property type="entry name" value="DINITROGENASE IRON-MOLYBDENUM COFACTOR PROTEIN-RELATED"/>
    <property type="match status" value="1"/>
</dbReference>
<protein>
    <recommendedName>
        <fullName evidence="1">Dinitrogenase iron-molybdenum cofactor biosynthesis domain-containing protein</fullName>
    </recommendedName>
</protein>
<sequence length="123" mass="12844">MTRIAVPSMTPHGIDSEISAHFGSCEHFTLIDITEGIIEGVTSIENISHEGAHNCAAPANLLKANNVDIVLVSGIGGRPLMSLTGNGIKVYGGAIGTVRDAIEDLTEGMLDELSDRGTCNCSH</sequence>
<accession>A0AAP2RFI0</accession>
<dbReference type="InterPro" id="IPR033913">
    <property type="entry name" value="MTH1175_dom"/>
</dbReference>
<gene>
    <name evidence="2" type="ORF">CUJ83_09650</name>
</gene>
<dbReference type="Gene3D" id="3.30.420.130">
    <property type="entry name" value="Dinitrogenase iron-molybdenum cofactor biosynthesis domain"/>
    <property type="match status" value="1"/>
</dbReference>
<dbReference type="InterPro" id="IPR003731">
    <property type="entry name" value="Di-Nase_FeMo-co_biosynth"/>
</dbReference>
<comment type="caution">
    <text evidence="2">The sequence shown here is derived from an EMBL/GenBank/DDBJ whole genome shotgun (WGS) entry which is preliminary data.</text>
</comment>
<proteinExistence type="predicted"/>
<dbReference type="Proteomes" id="UP001320159">
    <property type="component" value="Unassembled WGS sequence"/>
</dbReference>
<name>A0AAP2RFI0_9EURY</name>
<evidence type="ECO:0000313" key="3">
    <source>
        <dbReference type="Proteomes" id="UP001320159"/>
    </source>
</evidence>
<feature type="domain" description="Dinitrogenase iron-molybdenum cofactor biosynthesis" evidence="1">
    <location>
        <begin position="15"/>
        <end position="106"/>
    </location>
</feature>
<reference evidence="2 3" key="1">
    <citation type="submission" date="2017-11" db="EMBL/GenBank/DDBJ databases">
        <title>Isolation and Characterization of Family Methanocellaceae Species from Potential Methane Hydrate Area Offshore Southwestern Taiwan.</title>
        <authorList>
            <person name="Zhang W.-L."/>
            <person name="Chen W.-C."/>
            <person name="Lai M.-C."/>
            <person name="Chen S.-C."/>
        </authorList>
    </citation>
    <scope>NUCLEOTIDE SEQUENCE [LARGE SCALE GENOMIC DNA]</scope>
    <source>
        <strain evidence="2 3">CWC-04</strain>
    </source>
</reference>
<dbReference type="CDD" id="cd00851">
    <property type="entry name" value="MTH1175"/>
    <property type="match status" value="1"/>
</dbReference>
<evidence type="ECO:0000313" key="2">
    <source>
        <dbReference type="EMBL" id="MCD1295262.1"/>
    </source>
</evidence>
<dbReference type="Pfam" id="PF02579">
    <property type="entry name" value="Nitro_FeMo-Co"/>
    <property type="match status" value="1"/>
</dbReference>